<gene>
    <name evidence="1" type="ORF">TorRG33x02_219980</name>
</gene>
<name>A0A2P5E9I3_TREOI</name>
<keyword evidence="2" id="KW-1185">Reference proteome</keyword>
<reference evidence="2" key="1">
    <citation type="submission" date="2016-06" db="EMBL/GenBank/DDBJ databases">
        <title>Parallel loss of symbiosis genes in relatives of nitrogen-fixing non-legume Parasponia.</title>
        <authorList>
            <person name="Van Velzen R."/>
            <person name="Holmer R."/>
            <person name="Bu F."/>
            <person name="Rutten L."/>
            <person name="Van Zeijl A."/>
            <person name="Liu W."/>
            <person name="Santuari L."/>
            <person name="Cao Q."/>
            <person name="Sharma T."/>
            <person name="Shen D."/>
            <person name="Roswanjaya Y."/>
            <person name="Wardhani T."/>
            <person name="Kalhor M.S."/>
            <person name="Jansen J."/>
            <person name="Van den Hoogen J."/>
            <person name="Gungor B."/>
            <person name="Hartog M."/>
            <person name="Hontelez J."/>
            <person name="Verver J."/>
            <person name="Yang W.-C."/>
            <person name="Schijlen E."/>
            <person name="Repin R."/>
            <person name="Schilthuizen M."/>
            <person name="Schranz E."/>
            <person name="Heidstra R."/>
            <person name="Miyata K."/>
            <person name="Fedorova E."/>
            <person name="Kohlen W."/>
            <person name="Bisseling T."/>
            <person name="Smit S."/>
            <person name="Geurts R."/>
        </authorList>
    </citation>
    <scope>NUCLEOTIDE SEQUENCE [LARGE SCALE GENOMIC DNA]</scope>
    <source>
        <strain evidence="2">cv. RG33-2</strain>
    </source>
</reference>
<protein>
    <submittedName>
        <fullName evidence="1">Uncharacterized protein</fullName>
    </submittedName>
</protein>
<dbReference type="AlphaFoldDB" id="A0A2P5E9I3"/>
<dbReference type="InParanoid" id="A0A2P5E9I3"/>
<accession>A0A2P5E9I3</accession>
<feature type="non-terminal residue" evidence="1">
    <location>
        <position position="1"/>
    </location>
</feature>
<evidence type="ECO:0000313" key="2">
    <source>
        <dbReference type="Proteomes" id="UP000237000"/>
    </source>
</evidence>
<proteinExistence type="predicted"/>
<organism evidence="1 2">
    <name type="scientific">Trema orientale</name>
    <name type="common">Charcoal tree</name>
    <name type="synonym">Celtis orientalis</name>
    <dbReference type="NCBI Taxonomy" id="63057"/>
    <lineage>
        <taxon>Eukaryota</taxon>
        <taxon>Viridiplantae</taxon>
        <taxon>Streptophyta</taxon>
        <taxon>Embryophyta</taxon>
        <taxon>Tracheophyta</taxon>
        <taxon>Spermatophyta</taxon>
        <taxon>Magnoliopsida</taxon>
        <taxon>eudicotyledons</taxon>
        <taxon>Gunneridae</taxon>
        <taxon>Pentapetalae</taxon>
        <taxon>rosids</taxon>
        <taxon>fabids</taxon>
        <taxon>Rosales</taxon>
        <taxon>Cannabaceae</taxon>
        <taxon>Trema</taxon>
    </lineage>
</organism>
<evidence type="ECO:0000313" key="1">
    <source>
        <dbReference type="EMBL" id="PON82217.1"/>
    </source>
</evidence>
<dbReference type="Proteomes" id="UP000237000">
    <property type="component" value="Unassembled WGS sequence"/>
</dbReference>
<sequence>YNARIKHFELCIRKKKRKRKRKNACSMDLLVINIARNSEMSSTYYTHESRVDKQNPHLYFSWCRCRPAINLSSKKWEVVKMENSAHNHNEREVLGMNGGGGVKNSLSVQLVSPQCFNMLFQLHKLSTHFFNLGSLTFTFQCPSV</sequence>
<dbReference type="EMBL" id="JXTC01000199">
    <property type="protein sequence ID" value="PON82217.1"/>
    <property type="molecule type" value="Genomic_DNA"/>
</dbReference>
<comment type="caution">
    <text evidence="1">The sequence shown here is derived from an EMBL/GenBank/DDBJ whole genome shotgun (WGS) entry which is preliminary data.</text>
</comment>